<reference evidence="1 2" key="1">
    <citation type="submission" date="2019-03" db="EMBL/GenBank/DDBJ databases">
        <title>The complete genome sequence of Swingsia samuiensis NBRC107927(T).</title>
        <authorList>
            <person name="Chua K.-O."/>
            <person name="Chan K.-G."/>
            <person name="See-Too W.-S."/>
        </authorList>
    </citation>
    <scope>NUCLEOTIDE SEQUENCE [LARGE SCALE GENOMIC DNA]</scope>
    <source>
        <strain evidence="1 2">AH83</strain>
    </source>
</reference>
<evidence type="ECO:0000313" key="1">
    <source>
        <dbReference type="EMBL" id="QDH17241.1"/>
    </source>
</evidence>
<organism evidence="1 2">
    <name type="scientific">Swingsia samuiensis</name>
    <dbReference type="NCBI Taxonomy" id="1293412"/>
    <lineage>
        <taxon>Bacteria</taxon>
        <taxon>Pseudomonadati</taxon>
        <taxon>Pseudomonadota</taxon>
        <taxon>Alphaproteobacteria</taxon>
        <taxon>Acetobacterales</taxon>
        <taxon>Acetobacteraceae</taxon>
        <taxon>Swingsia</taxon>
    </lineage>
</organism>
<dbReference type="OrthoDB" id="6379714at2"/>
<proteinExistence type="predicted"/>
<accession>A0A4Y6ULI4</accession>
<dbReference type="AlphaFoldDB" id="A0A4Y6ULI4"/>
<dbReference type="Proteomes" id="UP000316313">
    <property type="component" value="Chromosome"/>
</dbReference>
<keyword evidence="2" id="KW-1185">Reference proteome</keyword>
<dbReference type="EMBL" id="CP038141">
    <property type="protein sequence ID" value="QDH17241.1"/>
    <property type="molecule type" value="Genomic_DNA"/>
</dbReference>
<gene>
    <name evidence="1" type="ORF">E3D00_06460</name>
</gene>
<protein>
    <submittedName>
        <fullName evidence="1">Uncharacterized protein</fullName>
    </submittedName>
</protein>
<dbReference type="KEGG" id="ssam:E3D00_06460"/>
<evidence type="ECO:0000313" key="2">
    <source>
        <dbReference type="Proteomes" id="UP000316313"/>
    </source>
</evidence>
<sequence length="205" mass="23853">MSGILVNINKNLDLAVQRSILVLQMVSELHKVGHQRLRIMPAFSPSGAYWRLTIGPDSIFSKTHGALVEEASTYDAVHLSIGRNEEVKYFGWEDASTDNAYELAVKFLERFPELSRCGRGWDYEYSGWFQRLLGLAERGWLPYICADYQEIRNDFLYLHDGRFEKINTSLDEAPKLPNPPLYLLNRFVHEPQKREGSWLNIFKRR</sequence>
<name>A0A4Y6ULI4_9PROT</name>
<dbReference type="RefSeq" id="WP_141460995.1">
    <property type="nucleotide sequence ID" value="NZ_CP038141.1"/>
</dbReference>